<dbReference type="Proteomes" id="UP001054945">
    <property type="component" value="Unassembled WGS sequence"/>
</dbReference>
<keyword evidence="2" id="KW-1185">Reference proteome</keyword>
<reference evidence="1 2" key="1">
    <citation type="submission" date="2021-06" db="EMBL/GenBank/DDBJ databases">
        <title>Caerostris extrusa draft genome.</title>
        <authorList>
            <person name="Kono N."/>
            <person name="Arakawa K."/>
        </authorList>
    </citation>
    <scope>NUCLEOTIDE SEQUENCE [LARGE SCALE GENOMIC DNA]</scope>
</reference>
<dbReference type="AlphaFoldDB" id="A0AAV4YFC1"/>
<proteinExistence type="predicted"/>
<name>A0AAV4YFC1_CAEEX</name>
<protein>
    <submittedName>
        <fullName evidence="1">Uncharacterized protein</fullName>
    </submittedName>
</protein>
<accession>A0AAV4YFC1</accession>
<comment type="caution">
    <text evidence="1">The sequence shown here is derived from an EMBL/GenBank/DDBJ whole genome shotgun (WGS) entry which is preliminary data.</text>
</comment>
<organism evidence="1 2">
    <name type="scientific">Caerostris extrusa</name>
    <name type="common">Bark spider</name>
    <name type="synonym">Caerostris bankana</name>
    <dbReference type="NCBI Taxonomy" id="172846"/>
    <lineage>
        <taxon>Eukaryota</taxon>
        <taxon>Metazoa</taxon>
        <taxon>Ecdysozoa</taxon>
        <taxon>Arthropoda</taxon>
        <taxon>Chelicerata</taxon>
        <taxon>Arachnida</taxon>
        <taxon>Araneae</taxon>
        <taxon>Araneomorphae</taxon>
        <taxon>Entelegynae</taxon>
        <taxon>Araneoidea</taxon>
        <taxon>Araneidae</taxon>
        <taxon>Caerostris</taxon>
    </lineage>
</organism>
<gene>
    <name evidence="1" type="ORF">CEXT_753721</name>
</gene>
<sequence length="93" mass="10947">MRERNFKLVLHSVVPKRHLKIGAGQQDTYGGGQRLEERKEFQNFYSVVHKLHLNIDARYRIPMADDKDAMRERNFKLVLHSVVHKWHLNIGAG</sequence>
<evidence type="ECO:0000313" key="1">
    <source>
        <dbReference type="EMBL" id="GIZ04731.1"/>
    </source>
</evidence>
<dbReference type="EMBL" id="BPLR01001786">
    <property type="protein sequence ID" value="GIZ04731.1"/>
    <property type="molecule type" value="Genomic_DNA"/>
</dbReference>
<evidence type="ECO:0000313" key="2">
    <source>
        <dbReference type="Proteomes" id="UP001054945"/>
    </source>
</evidence>